<dbReference type="GO" id="GO:0000329">
    <property type="term" value="C:fungal-type vacuole membrane"/>
    <property type="evidence" value="ECO:0007669"/>
    <property type="project" value="TreeGrafter"/>
</dbReference>
<dbReference type="PANTHER" id="PTHR11596">
    <property type="entry name" value="ALKALINE PHOSPHATASE"/>
    <property type="match status" value="1"/>
</dbReference>
<reference evidence="14 15" key="1">
    <citation type="submission" date="2016-07" db="EMBL/GenBank/DDBJ databases">
        <title>Pervasive Adenine N6-methylation of Active Genes in Fungi.</title>
        <authorList>
            <consortium name="DOE Joint Genome Institute"/>
            <person name="Mondo S.J."/>
            <person name="Dannebaum R.O."/>
            <person name="Kuo R.C."/>
            <person name="Labutti K."/>
            <person name="Haridas S."/>
            <person name="Kuo A."/>
            <person name="Salamov A."/>
            <person name="Ahrendt S.R."/>
            <person name="Lipzen A."/>
            <person name="Sullivan W."/>
            <person name="Andreopoulos W.B."/>
            <person name="Clum A."/>
            <person name="Lindquist E."/>
            <person name="Daum C."/>
            <person name="Ramamoorthy G.K."/>
            <person name="Gryganskyi A."/>
            <person name="Culley D."/>
            <person name="Magnuson J.K."/>
            <person name="James T.Y."/>
            <person name="O'Malley M.A."/>
            <person name="Stajich J.E."/>
            <person name="Spatafora J.W."/>
            <person name="Visel A."/>
            <person name="Grigoriev I.V."/>
        </authorList>
    </citation>
    <scope>NUCLEOTIDE SEQUENCE [LARGE SCALE GENOMIC DNA]</scope>
    <source>
        <strain evidence="14 15">PL171</strain>
    </source>
</reference>
<dbReference type="Gene3D" id="3.40.720.10">
    <property type="entry name" value="Alkaline Phosphatase, subunit A"/>
    <property type="match status" value="1"/>
</dbReference>
<dbReference type="SUPFAM" id="SSF53649">
    <property type="entry name" value="Alkaline phosphatase-like"/>
    <property type="match status" value="1"/>
</dbReference>
<dbReference type="EMBL" id="MCFL01000009">
    <property type="protein sequence ID" value="ORZ38407.1"/>
    <property type="molecule type" value="Genomic_DNA"/>
</dbReference>
<dbReference type="PROSITE" id="PS00123">
    <property type="entry name" value="ALKALINE_PHOSPHATASE"/>
    <property type="match status" value="1"/>
</dbReference>
<evidence type="ECO:0000256" key="4">
    <source>
        <dbReference type="ARBA" id="ARBA00022723"/>
    </source>
</evidence>
<evidence type="ECO:0000256" key="12">
    <source>
        <dbReference type="SAM" id="MobiDB-lite"/>
    </source>
</evidence>
<proteinExistence type="inferred from homology"/>
<evidence type="ECO:0000256" key="1">
    <source>
        <dbReference type="ARBA" id="ARBA00005984"/>
    </source>
</evidence>
<feature type="binding site" evidence="9">
    <location>
        <position position="355"/>
    </location>
    <ligand>
        <name>Mg(2+)</name>
        <dbReference type="ChEBI" id="CHEBI:18420"/>
    </ligand>
</feature>
<evidence type="ECO:0000256" key="3">
    <source>
        <dbReference type="ARBA" id="ARBA00022553"/>
    </source>
</evidence>
<dbReference type="Gene3D" id="1.10.60.40">
    <property type="match status" value="1"/>
</dbReference>
<feature type="binding site" evidence="9">
    <location>
        <position position="403"/>
    </location>
    <ligand>
        <name>Zn(2+)</name>
        <dbReference type="ChEBI" id="CHEBI:29105"/>
        <label>2</label>
    </ligand>
</feature>
<feature type="binding site" evidence="9">
    <location>
        <position position="404"/>
    </location>
    <ligand>
        <name>Zn(2+)</name>
        <dbReference type="ChEBI" id="CHEBI:29105"/>
        <label>2</label>
    </ligand>
</feature>
<comment type="cofactor">
    <cofactor evidence="9">
        <name>Zn(2+)</name>
        <dbReference type="ChEBI" id="CHEBI:29105"/>
    </cofactor>
    <text evidence="9">Binds 2 Zn(2+) ions.</text>
</comment>
<feature type="binding site" evidence="9">
    <location>
        <position position="215"/>
    </location>
    <ligand>
        <name>Mg(2+)</name>
        <dbReference type="ChEBI" id="CHEBI:18420"/>
    </ligand>
</feature>
<evidence type="ECO:0000256" key="8">
    <source>
        <dbReference type="PIRSR" id="PIRSR601952-1"/>
    </source>
</evidence>
<evidence type="ECO:0000256" key="5">
    <source>
        <dbReference type="ARBA" id="ARBA00022801"/>
    </source>
</evidence>
<keyword evidence="4 9" id="KW-0479">Metal-binding</keyword>
<dbReference type="EC" id="3.1.3.1" evidence="2 11"/>
<evidence type="ECO:0000313" key="14">
    <source>
        <dbReference type="EMBL" id="ORZ38407.1"/>
    </source>
</evidence>
<keyword evidence="13" id="KW-0472">Membrane</keyword>
<dbReference type="GO" id="GO:0004035">
    <property type="term" value="F:alkaline phosphatase activity"/>
    <property type="evidence" value="ECO:0007669"/>
    <property type="project" value="UniProtKB-EC"/>
</dbReference>
<feature type="compositionally biased region" description="Polar residues" evidence="12">
    <location>
        <begin position="1"/>
        <end position="11"/>
    </location>
</feature>
<feature type="compositionally biased region" description="Basic and acidic residues" evidence="12">
    <location>
        <begin position="572"/>
        <end position="588"/>
    </location>
</feature>
<feature type="compositionally biased region" description="Polar residues" evidence="12">
    <location>
        <begin position="37"/>
        <end position="46"/>
    </location>
</feature>
<dbReference type="CDD" id="cd16012">
    <property type="entry name" value="ALP"/>
    <property type="match status" value="1"/>
</dbReference>
<dbReference type="PANTHER" id="PTHR11596:SF5">
    <property type="entry name" value="ALKALINE PHOSPHATASE"/>
    <property type="match status" value="1"/>
</dbReference>
<dbReference type="STRING" id="765915.A0A1Y2HUX8"/>
<feature type="transmembrane region" description="Helical" evidence="13">
    <location>
        <begin position="55"/>
        <end position="74"/>
    </location>
</feature>
<keyword evidence="13" id="KW-1133">Transmembrane helix</keyword>
<accession>A0A1Y2HUX8</accession>
<gene>
    <name evidence="14" type="ORF">BCR44DRAFT_1429185</name>
</gene>
<feature type="binding site" evidence="9">
    <location>
        <position position="512"/>
    </location>
    <ligand>
        <name>Zn(2+)</name>
        <dbReference type="ChEBI" id="CHEBI:29105"/>
        <label>2</label>
    </ligand>
</feature>
<organism evidence="14 15">
    <name type="scientific">Catenaria anguillulae PL171</name>
    <dbReference type="NCBI Taxonomy" id="765915"/>
    <lineage>
        <taxon>Eukaryota</taxon>
        <taxon>Fungi</taxon>
        <taxon>Fungi incertae sedis</taxon>
        <taxon>Blastocladiomycota</taxon>
        <taxon>Blastocladiomycetes</taxon>
        <taxon>Blastocladiales</taxon>
        <taxon>Catenariaceae</taxon>
        <taxon>Catenaria</taxon>
    </lineage>
</organism>
<evidence type="ECO:0000256" key="10">
    <source>
        <dbReference type="RuleBase" id="RU003946"/>
    </source>
</evidence>
<feature type="binding site" evidence="9">
    <location>
        <position position="213"/>
    </location>
    <ligand>
        <name>Mg(2+)</name>
        <dbReference type="ChEBI" id="CHEBI:18420"/>
    </ligand>
</feature>
<dbReference type="Proteomes" id="UP000193411">
    <property type="component" value="Unassembled WGS sequence"/>
</dbReference>
<keyword evidence="3" id="KW-0597">Phosphoprotein</keyword>
<evidence type="ECO:0000256" key="2">
    <source>
        <dbReference type="ARBA" id="ARBA00012647"/>
    </source>
</evidence>
<feature type="region of interest" description="Disordered" evidence="12">
    <location>
        <begin position="1"/>
        <end position="46"/>
    </location>
</feature>
<protein>
    <recommendedName>
        <fullName evidence="2 11">Alkaline phosphatase</fullName>
        <ecNumber evidence="2 11">3.1.3.1</ecNumber>
    </recommendedName>
</protein>
<comment type="similarity">
    <text evidence="1 10">Belongs to the alkaline phosphatase family.</text>
</comment>
<feature type="binding site" evidence="9">
    <location>
        <position position="360"/>
    </location>
    <ligand>
        <name>Zn(2+)</name>
        <dbReference type="ChEBI" id="CHEBI:29105"/>
        <label>2</label>
    </ligand>
</feature>
<feature type="binding site" evidence="9">
    <location>
        <position position="103"/>
    </location>
    <ligand>
        <name>Mg(2+)</name>
        <dbReference type="ChEBI" id="CHEBI:18420"/>
    </ligand>
</feature>
<evidence type="ECO:0000256" key="13">
    <source>
        <dbReference type="SAM" id="Phobius"/>
    </source>
</evidence>
<comment type="cofactor">
    <cofactor evidence="9">
        <name>Mg(2+)</name>
        <dbReference type="ChEBI" id="CHEBI:18420"/>
    </cofactor>
    <text evidence="9">Binds 1 Mg(2+) ion.</text>
</comment>
<comment type="catalytic activity">
    <reaction evidence="11">
        <text>a phosphate monoester + H2O = an alcohol + phosphate</text>
        <dbReference type="Rhea" id="RHEA:15017"/>
        <dbReference type="ChEBI" id="CHEBI:15377"/>
        <dbReference type="ChEBI" id="CHEBI:30879"/>
        <dbReference type="ChEBI" id="CHEBI:43474"/>
        <dbReference type="ChEBI" id="CHEBI:67140"/>
        <dbReference type="EC" id="3.1.3.1"/>
    </reaction>
</comment>
<feature type="compositionally biased region" description="Basic residues" evidence="12">
    <location>
        <begin position="589"/>
        <end position="599"/>
    </location>
</feature>
<evidence type="ECO:0000256" key="7">
    <source>
        <dbReference type="ARBA" id="ARBA00022842"/>
    </source>
</evidence>
<keyword evidence="5 11" id="KW-0378">Hydrolase</keyword>
<dbReference type="PRINTS" id="PR00113">
    <property type="entry name" value="ALKPHPHTASE"/>
</dbReference>
<evidence type="ECO:0000256" key="6">
    <source>
        <dbReference type="ARBA" id="ARBA00022833"/>
    </source>
</evidence>
<dbReference type="SMART" id="SM00098">
    <property type="entry name" value="alkPPc"/>
    <property type="match status" value="1"/>
</dbReference>
<evidence type="ECO:0000256" key="9">
    <source>
        <dbReference type="PIRSR" id="PIRSR601952-2"/>
    </source>
</evidence>
<dbReference type="InterPro" id="IPR017850">
    <property type="entry name" value="Alkaline_phosphatase_core_sf"/>
</dbReference>
<keyword evidence="6 9" id="KW-0862">Zinc</keyword>
<keyword evidence="13" id="KW-0812">Transmembrane</keyword>
<feature type="binding site" evidence="9">
    <location>
        <position position="364"/>
    </location>
    <ligand>
        <name>Zn(2+)</name>
        <dbReference type="ChEBI" id="CHEBI:29105"/>
        <label>2</label>
    </ligand>
</feature>
<dbReference type="InterPro" id="IPR001952">
    <property type="entry name" value="Alkaline_phosphatase"/>
</dbReference>
<feature type="active site" description="Phosphoserine intermediate" evidence="8">
    <location>
        <position position="162"/>
    </location>
</feature>
<dbReference type="Pfam" id="PF00245">
    <property type="entry name" value="Alk_phosphatase"/>
    <property type="match status" value="1"/>
</dbReference>
<keyword evidence="15" id="KW-1185">Reference proteome</keyword>
<dbReference type="InterPro" id="IPR018299">
    <property type="entry name" value="Alkaline_phosphatase_AS"/>
</dbReference>
<dbReference type="AlphaFoldDB" id="A0A1Y2HUX8"/>
<evidence type="ECO:0000256" key="11">
    <source>
        <dbReference type="RuleBase" id="RU003947"/>
    </source>
</evidence>
<feature type="region of interest" description="Disordered" evidence="12">
    <location>
        <begin position="565"/>
        <end position="599"/>
    </location>
</feature>
<keyword evidence="7 9" id="KW-0460">Magnesium</keyword>
<dbReference type="OrthoDB" id="7392499at2759"/>
<evidence type="ECO:0000313" key="15">
    <source>
        <dbReference type="Proteomes" id="UP000193411"/>
    </source>
</evidence>
<dbReference type="GO" id="GO:0046872">
    <property type="term" value="F:metal ion binding"/>
    <property type="evidence" value="ECO:0007669"/>
    <property type="project" value="UniProtKB-KW"/>
</dbReference>
<feature type="binding site" evidence="9">
    <location>
        <position position="103"/>
    </location>
    <ligand>
        <name>Zn(2+)</name>
        <dbReference type="ChEBI" id="CHEBI:29105"/>
        <label>2</label>
    </ligand>
</feature>
<name>A0A1Y2HUX8_9FUNG</name>
<sequence>MPSPTSPTRATETAPLLRPTPPVSPSDAESCYRPGSPSRTAAEPTQKSTVALRTLLALGSSLILALVLTLVLLWTGTIKLSSPHLGPVGPRPRRKNVIMMVSDGFGPASETFGRTMYHYLGLGSNSSTSGSNGDWWGPVTPLDELLVGASRTRSSSSWVTDSAAGATAFSCARKSYNGAIGVTDDQLPCGTVFEAAKRHKYKTGLIVTSRITHATPASFNSHVLWRDYENDIAEQQIGSDPAVGFTADLQLGGGRRHFVPQGHPESVREDSRDLLAEARSRGITTLTSRADFDNLRSSSQLPALGVFTPDHMAYNIDRNPSAEPSLEEMTRRGLELLHNATLSDPESPGFFVMVEGSRIDMAAHSNDPGTHAGEILHYYKVIRAVKEFVDKYPGETVMVSTSDHETGGLALARQVSAKYPEYLWKPDVVARQRKSTVKLAEDILKAVPVNLPKRDRTATIVDMVNTWLGVGDLSPDELDALLDPLHTVVTLDLALATVISIRAQLGWSTHGHSGVDVNLYAYGPGTQVLHGNHENTDVGLFLQQHLGLQQTVNALTAQLRQQLKFKHPSPPPEHDGPGLLSHSHEHAHLHQGVRHGRRG</sequence>
<comment type="caution">
    <text evidence="14">The sequence shown here is derived from an EMBL/GenBank/DDBJ whole genome shotgun (WGS) entry which is preliminary data.</text>
</comment>